<dbReference type="EMBL" id="CP001899">
    <property type="protein sequence ID" value="ADC65689.1"/>
    <property type="molecule type" value="Genomic_DNA"/>
</dbReference>
<dbReference type="GO" id="GO:0016887">
    <property type="term" value="F:ATP hydrolysis activity"/>
    <property type="evidence" value="ECO:0007669"/>
    <property type="project" value="TreeGrafter"/>
</dbReference>
<dbReference type="RefSeq" id="WP_012966029.1">
    <property type="nucleotide sequence ID" value="NC_013849.1"/>
</dbReference>
<sequence>MEIYPDFLELKKKLKKIIEDFYSLRTKGAKVISFPSGKGGVGKTTIVLNLAAALALSGKRVAIVDLNLALPNVSLFLQNTPKKTVTHFLCDEAELSEILVKLNIKKAEIDVFPAESIVNLGKKVKIERIRELILYLKPNYDYILFDQSPGLSKFAIYPTLVADVVFVVSADIKPAYLDAIKVRDVLEESGVNFNGFVVNMTKRNNLRYFYNERVYATIPYDWRLKNAFSSGKTVFQLRFGFLSSSKRAFSKFAEKLIEDFPPERVW</sequence>
<dbReference type="Gene3D" id="3.40.50.300">
    <property type="entry name" value="P-loop containing nucleotide triphosphate hydrolases"/>
    <property type="match status" value="1"/>
</dbReference>
<dbReference type="GO" id="GO:0005829">
    <property type="term" value="C:cytosol"/>
    <property type="evidence" value="ECO:0007669"/>
    <property type="project" value="TreeGrafter"/>
</dbReference>
<dbReference type="GeneID" id="8779058"/>
<gene>
    <name evidence="4" type="ordered locus">Ferp_1538</name>
</gene>
<dbReference type="InterPro" id="IPR027417">
    <property type="entry name" value="P-loop_NTPase"/>
</dbReference>
<dbReference type="STRING" id="589924.Ferp_1538"/>
<dbReference type="InterPro" id="IPR050625">
    <property type="entry name" value="ParA/MinD_ATPase"/>
</dbReference>
<dbReference type="GO" id="GO:0009898">
    <property type="term" value="C:cytoplasmic side of plasma membrane"/>
    <property type="evidence" value="ECO:0007669"/>
    <property type="project" value="TreeGrafter"/>
</dbReference>
<dbReference type="KEGG" id="fpl:Ferp_1538"/>
<dbReference type="GO" id="GO:0051782">
    <property type="term" value="P:negative regulation of cell division"/>
    <property type="evidence" value="ECO:0007669"/>
    <property type="project" value="TreeGrafter"/>
</dbReference>
<dbReference type="PANTHER" id="PTHR43384:SF6">
    <property type="entry name" value="SEPTUM SITE-DETERMINING PROTEIN MIND HOMOLOG, CHLOROPLASTIC"/>
    <property type="match status" value="1"/>
</dbReference>
<dbReference type="Proteomes" id="UP000002613">
    <property type="component" value="Chromosome"/>
</dbReference>
<dbReference type="InterPro" id="IPR025669">
    <property type="entry name" value="AAA_dom"/>
</dbReference>
<reference evidence="4 5" key="2">
    <citation type="journal article" date="2011" name="Stand. Genomic Sci.">
        <title>Complete genome sequence of Ferroglobus placidus AEDII12DO.</title>
        <authorList>
            <person name="Anderson I."/>
            <person name="Risso C."/>
            <person name="Holmes D."/>
            <person name="Lucas S."/>
            <person name="Copeland A."/>
            <person name="Lapidus A."/>
            <person name="Cheng J.F."/>
            <person name="Bruce D."/>
            <person name="Goodwin L."/>
            <person name="Pitluck S."/>
            <person name="Saunders E."/>
            <person name="Brettin T."/>
            <person name="Detter J.C."/>
            <person name="Han C."/>
            <person name="Tapia R."/>
            <person name="Larimer F."/>
            <person name="Land M."/>
            <person name="Hauser L."/>
            <person name="Woyke T."/>
            <person name="Lovley D."/>
            <person name="Kyrpides N."/>
            <person name="Ivanova N."/>
        </authorList>
    </citation>
    <scope>NUCLEOTIDE SEQUENCE [LARGE SCALE GENOMIC DNA]</scope>
    <source>
        <strain evidence="5">DSM 10642 / AEDII12DO</strain>
    </source>
</reference>
<proteinExistence type="predicted"/>
<evidence type="ECO:0000259" key="3">
    <source>
        <dbReference type="Pfam" id="PF13614"/>
    </source>
</evidence>
<dbReference type="PANTHER" id="PTHR43384">
    <property type="entry name" value="SEPTUM SITE-DETERMINING PROTEIN MIND HOMOLOG, CHLOROPLASTIC-RELATED"/>
    <property type="match status" value="1"/>
</dbReference>
<dbReference type="Pfam" id="PF13614">
    <property type="entry name" value="AAA_31"/>
    <property type="match status" value="1"/>
</dbReference>
<organism evidence="4 5">
    <name type="scientific">Ferroglobus placidus (strain DSM 10642 / AEDII12DO)</name>
    <dbReference type="NCBI Taxonomy" id="589924"/>
    <lineage>
        <taxon>Archaea</taxon>
        <taxon>Methanobacteriati</taxon>
        <taxon>Methanobacteriota</taxon>
        <taxon>Archaeoglobi</taxon>
        <taxon>Archaeoglobales</taxon>
        <taxon>Archaeoglobaceae</taxon>
        <taxon>Ferroglobus</taxon>
    </lineage>
</organism>
<dbReference type="HOGENOM" id="CLU_1044292_0_0_2"/>
<reference evidence="5" key="1">
    <citation type="submission" date="2010-02" db="EMBL/GenBank/DDBJ databases">
        <title>Complete sequence of Ferroglobus placidus DSM 10642.</title>
        <authorList>
            <consortium name="US DOE Joint Genome Institute"/>
            <person name="Lucas S."/>
            <person name="Copeland A."/>
            <person name="Lapidus A."/>
            <person name="Cheng J.-F."/>
            <person name="Bruce D."/>
            <person name="Goodwin L."/>
            <person name="Pitluck S."/>
            <person name="Saunders E."/>
            <person name="Brettin T."/>
            <person name="Detter J.C."/>
            <person name="Han C."/>
            <person name="Tapia R."/>
            <person name="Larimer F."/>
            <person name="Land M."/>
            <person name="Hauser L."/>
            <person name="Kyrpides N."/>
            <person name="Ivanova N."/>
            <person name="Holmes D."/>
            <person name="Lovley D."/>
            <person name="Kyrpides N."/>
            <person name="Anderson I.J."/>
            <person name="Woyke T."/>
        </authorList>
    </citation>
    <scope>NUCLEOTIDE SEQUENCE [LARGE SCALE GENOMIC DNA]</scope>
    <source>
        <strain evidence="5">DSM 10642 / AEDII12DO</strain>
    </source>
</reference>
<name>D3RYX6_FERPA</name>
<dbReference type="GO" id="GO:0005524">
    <property type="term" value="F:ATP binding"/>
    <property type="evidence" value="ECO:0007669"/>
    <property type="project" value="UniProtKB-KW"/>
</dbReference>
<evidence type="ECO:0000256" key="2">
    <source>
        <dbReference type="ARBA" id="ARBA00022840"/>
    </source>
</evidence>
<evidence type="ECO:0000313" key="4">
    <source>
        <dbReference type="EMBL" id="ADC65689.1"/>
    </source>
</evidence>
<keyword evidence="2" id="KW-0067">ATP-binding</keyword>
<keyword evidence="1" id="KW-0547">Nucleotide-binding</keyword>
<keyword evidence="5" id="KW-1185">Reference proteome</keyword>
<dbReference type="SUPFAM" id="SSF52540">
    <property type="entry name" value="P-loop containing nucleoside triphosphate hydrolases"/>
    <property type="match status" value="1"/>
</dbReference>
<dbReference type="AlphaFoldDB" id="D3RYX6"/>
<dbReference type="eggNOG" id="arCOG00589">
    <property type="taxonomic scope" value="Archaea"/>
</dbReference>
<feature type="domain" description="AAA" evidence="3">
    <location>
        <begin position="29"/>
        <end position="169"/>
    </location>
</feature>
<protein>
    <submittedName>
        <fullName evidence="4">Cobyrinic acid ac-diamide synthase</fullName>
    </submittedName>
</protein>
<accession>D3RYX6</accession>
<evidence type="ECO:0000256" key="1">
    <source>
        <dbReference type="ARBA" id="ARBA00022741"/>
    </source>
</evidence>
<evidence type="ECO:0000313" key="5">
    <source>
        <dbReference type="Proteomes" id="UP000002613"/>
    </source>
</evidence>
<dbReference type="PaxDb" id="589924-Ferp_1538"/>